<dbReference type="AlphaFoldDB" id="A0AAD9FXD1"/>
<gene>
    <name evidence="2" type="ORF">DB88DRAFT_508035</name>
</gene>
<protein>
    <submittedName>
        <fullName evidence="2">Uncharacterized protein</fullName>
    </submittedName>
</protein>
<proteinExistence type="predicted"/>
<feature type="region of interest" description="Disordered" evidence="1">
    <location>
        <begin position="1"/>
        <end position="47"/>
    </location>
</feature>
<feature type="compositionally biased region" description="Low complexity" evidence="1">
    <location>
        <begin position="1"/>
        <end position="13"/>
    </location>
</feature>
<comment type="caution">
    <text evidence="2">The sequence shown here is derived from an EMBL/GenBank/DDBJ whole genome shotgun (WGS) entry which is preliminary data.</text>
</comment>
<dbReference type="EMBL" id="JAODAN010000001">
    <property type="protein sequence ID" value="KAK1927978.1"/>
    <property type="molecule type" value="Genomic_DNA"/>
</dbReference>
<evidence type="ECO:0000256" key="1">
    <source>
        <dbReference type="SAM" id="MobiDB-lite"/>
    </source>
</evidence>
<feature type="compositionally biased region" description="Basic and acidic residues" evidence="1">
    <location>
        <begin position="14"/>
        <end position="47"/>
    </location>
</feature>
<dbReference type="Proteomes" id="UP001182556">
    <property type="component" value="Unassembled WGS sequence"/>
</dbReference>
<accession>A0AAD9FXD1</accession>
<evidence type="ECO:0000313" key="3">
    <source>
        <dbReference type="Proteomes" id="UP001182556"/>
    </source>
</evidence>
<organism evidence="2 3">
    <name type="scientific">Papiliotrema laurentii</name>
    <name type="common">Cryptococcus laurentii</name>
    <dbReference type="NCBI Taxonomy" id="5418"/>
    <lineage>
        <taxon>Eukaryota</taxon>
        <taxon>Fungi</taxon>
        <taxon>Dikarya</taxon>
        <taxon>Basidiomycota</taxon>
        <taxon>Agaricomycotina</taxon>
        <taxon>Tremellomycetes</taxon>
        <taxon>Tremellales</taxon>
        <taxon>Rhynchogastremaceae</taxon>
        <taxon>Papiliotrema</taxon>
    </lineage>
</organism>
<sequence length="167" mass="18055">MPSSSSSSSSSSKAAEEAKRLKEEKHKRDATSSKKEQARAKYQKEAARGTTTVDELVGVADLEKNFFTEGEWQPAWAHVEFDGDACLKNNSKMGKAAEGFFVPAGSILPLGAALPDMTVLKYGGYFPAGTSFQGGVMIPLHARMVNILPEETKDPKTVLEETLCVVQ</sequence>
<reference evidence="2" key="1">
    <citation type="submission" date="2023-02" db="EMBL/GenBank/DDBJ databases">
        <title>Identification and recombinant expression of a fungal hydrolase from Papiliotrema laurentii that hydrolyzes apple cutin and clears colloidal polyester polyurethane.</title>
        <authorList>
            <consortium name="DOE Joint Genome Institute"/>
            <person name="Roman V.A."/>
            <person name="Bojanowski C."/>
            <person name="Crable B.R."/>
            <person name="Wagner D.N."/>
            <person name="Hung C.S."/>
            <person name="Nadeau L.J."/>
            <person name="Schratz L."/>
            <person name="Haridas S."/>
            <person name="Pangilinan J."/>
            <person name="Lipzen A."/>
            <person name="Na H."/>
            <person name="Yan M."/>
            <person name="Ng V."/>
            <person name="Grigoriev I.V."/>
            <person name="Spatafora J.W."/>
            <person name="Barlow D."/>
            <person name="Biffinger J."/>
            <person name="Kelley-Loughnane N."/>
            <person name="Varaljay V.A."/>
            <person name="Crookes-Goodson W.J."/>
        </authorList>
    </citation>
    <scope>NUCLEOTIDE SEQUENCE</scope>
    <source>
        <strain evidence="2">5307AH</strain>
    </source>
</reference>
<name>A0AAD9FXD1_PAPLA</name>
<keyword evidence="3" id="KW-1185">Reference proteome</keyword>
<evidence type="ECO:0000313" key="2">
    <source>
        <dbReference type="EMBL" id="KAK1927978.1"/>
    </source>
</evidence>